<organism evidence="3">
    <name type="scientific">Schistocephalus solidus</name>
    <name type="common">Tapeworm</name>
    <dbReference type="NCBI Taxonomy" id="70667"/>
    <lineage>
        <taxon>Eukaryota</taxon>
        <taxon>Metazoa</taxon>
        <taxon>Spiralia</taxon>
        <taxon>Lophotrochozoa</taxon>
        <taxon>Platyhelminthes</taxon>
        <taxon>Cestoda</taxon>
        <taxon>Eucestoda</taxon>
        <taxon>Diphyllobothriidea</taxon>
        <taxon>Diphyllobothriidae</taxon>
        <taxon>Schistocephalus</taxon>
    </lineage>
</organism>
<proteinExistence type="predicted"/>
<dbReference type="OrthoDB" id="6321248at2759"/>
<keyword evidence="2" id="KW-1185">Reference proteome</keyword>
<dbReference type="EMBL" id="UYSU01043583">
    <property type="protein sequence ID" value="VDM04432.1"/>
    <property type="molecule type" value="Genomic_DNA"/>
</dbReference>
<evidence type="ECO:0000313" key="3">
    <source>
        <dbReference type="WBParaSite" id="SSLN_0001872901-mRNA-1"/>
    </source>
</evidence>
<dbReference type="AlphaFoldDB" id="A0A183TNJ8"/>
<dbReference type="Proteomes" id="UP000275846">
    <property type="component" value="Unassembled WGS sequence"/>
</dbReference>
<evidence type="ECO:0000313" key="1">
    <source>
        <dbReference type="EMBL" id="VDM04432.1"/>
    </source>
</evidence>
<dbReference type="WBParaSite" id="SSLN_0001872901-mRNA-1">
    <property type="protein sequence ID" value="SSLN_0001872901-mRNA-1"/>
    <property type="gene ID" value="SSLN_0001872901"/>
</dbReference>
<accession>A0A183TNJ8</accession>
<sequence>MSIQADSRTEGSLTARACWKGLGTGGVGPRCWWLSCRSFGPGGGDPVGFVDYCSCLHCFAPSRSVPDEVLRVCQVDLQLLQGSLQSVLIASYLTSLSTRSHGDISMEELFG</sequence>
<gene>
    <name evidence="1" type="ORF">SSLN_LOCUS18046</name>
</gene>
<evidence type="ECO:0000313" key="2">
    <source>
        <dbReference type="Proteomes" id="UP000275846"/>
    </source>
</evidence>
<protein>
    <submittedName>
        <fullName evidence="1 3">Uncharacterized protein</fullName>
    </submittedName>
</protein>
<name>A0A183TNJ8_SCHSO</name>
<reference evidence="3" key="1">
    <citation type="submission" date="2016-06" db="UniProtKB">
        <authorList>
            <consortium name="WormBaseParasite"/>
        </authorList>
    </citation>
    <scope>IDENTIFICATION</scope>
</reference>
<reference evidence="1 2" key="2">
    <citation type="submission" date="2018-11" db="EMBL/GenBank/DDBJ databases">
        <authorList>
            <consortium name="Pathogen Informatics"/>
        </authorList>
    </citation>
    <scope>NUCLEOTIDE SEQUENCE [LARGE SCALE GENOMIC DNA]</scope>
    <source>
        <strain evidence="1 2">NST_G2</strain>
    </source>
</reference>